<protein>
    <submittedName>
        <fullName evidence="6">Metallophosphoesterase</fullName>
    </submittedName>
</protein>
<evidence type="ECO:0000256" key="4">
    <source>
        <dbReference type="ARBA" id="ARBA00025742"/>
    </source>
</evidence>
<dbReference type="Gene3D" id="3.60.21.10">
    <property type="match status" value="1"/>
</dbReference>
<feature type="domain" description="Calcineurin-like phosphoesterase" evidence="5">
    <location>
        <begin position="12"/>
        <end position="197"/>
    </location>
</feature>
<reference evidence="6 7" key="1">
    <citation type="submission" date="2022-11" db="EMBL/GenBank/DDBJ databases">
        <title>Viruses from the air-sea interface of a natural surface slick.</title>
        <authorList>
            <person name="Rahlff J."/>
            <person name="Holmfeldt K."/>
        </authorList>
    </citation>
    <scope>NUCLEOTIDE SEQUENCE [LARGE SCALE GENOMIC DNA]</scope>
    <source>
        <strain evidence="6 7">SMS4</strain>
    </source>
</reference>
<evidence type="ECO:0000256" key="3">
    <source>
        <dbReference type="ARBA" id="ARBA00023004"/>
    </source>
</evidence>
<evidence type="ECO:0000256" key="2">
    <source>
        <dbReference type="ARBA" id="ARBA00022801"/>
    </source>
</evidence>
<proteinExistence type="inferred from homology"/>
<name>A0ABT9I2L1_9GAMM</name>
<organism evidence="6 7">
    <name type="scientific">Rheinheimera baltica</name>
    <dbReference type="NCBI Taxonomy" id="67576"/>
    <lineage>
        <taxon>Bacteria</taxon>
        <taxon>Pseudomonadati</taxon>
        <taxon>Pseudomonadota</taxon>
        <taxon>Gammaproteobacteria</taxon>
        <taxon>Chromatiales</taxon>
        <taxon>Chromatiaceae</taxon>
        <taxon>Rheinheimera</taxon>
    </lineage>
</organism>
<evidence type="ECO:0000313" key="7">
    <source>
        <dbReference type="Proteomes" id="UP001231109"/>
    </source>
</evidence>
<accession>A0ABT9I2L1</accession>
<evidence type="ECO:0000259" key="5">
    <source>
        <dbReference type="Pfam" id="PF00149"/>
    </source>
</evidence>
<evidence type="ECO:0000313" key="6">
    <source>
        <dbReference type="EMBL" id="MDP5137403.1"/>
    </source>
</evidence>
<keyword evidence="7" id="KW-1185">Reference proteome</keyword>
<keyword evidence="3" id="KW-0408">Iron</keyword>
<comment type="similarity">
    <text evidence="4">Belongs to the cyclic nucleotide phosphodiesterase class-III family.</text>
</comment>
<dbReference type="InterPro" id="IPR050884">
    <property type="entry name" value="CNP_phosphodiesterase-III"/>
</dbReference>
<dbReference type="Pfam" id="PF00149">
    <property type="entry name" value="Metallophos"/>
    <property type="match status" value="1"/>
</dbReference>
<gene>
    <name evidence="6" type="ORF">ORJ04_15715</name>
</gene>
<comment type="caution">
    <text evidence="6">The sequence shown here is derived from an EMBL/GenBank/DDBJ whole genome shotgun (WGS) entry which is preliminary data.</text>
</comment>
<dbReference type="Proteomes" id="UP001231109">
    <property type="component" value="Unassembled WGS sequence"/>
</dbReference>
<evidence type="ECO:0000256" key="1">
    <source>
        <dbReference type="ARBA" id="ARBA00022723"/>
    </source>
</evidence>
<dbReference type="RefSeq" id="WP_305976753.1">
    <property type="nucleotide sequence ID" value="NZ_JAPJDZ010000048.1"/>
</dbReference>
<dbReference type="PANTHER" id="PTHR42988">
    <property type="entry name" value="PHOSPHOHYDROLASE"/>
    <property type="match status" value="1"/>
</dbReference>
<dbReference type="SUPFAM" id="SSF56300">
    <property type="entry name" value="Metallo-dependent phosphatases"/>
    <property type="match status" value="1"/>
</dbReference>
<dbReference type="InterPro" id="IPR004843">
    <property type="entry name" value="Calcineurin-like_PHP"/>
</dbReference>
<dbReference type="PANTHER" id="PTHR42988:SF2">
    <property type="entry name" value="CYCLIC NUCLEOTIDE PHOSPHODIESTERASE CBUA0032-RELATED"/>
    <property type="match status" value="1"/>
</dbReference>
<keyword evidence="2" id="KW-0378">Hydrolase</keyword>
<dbReference type="InterPro" id="IPR029052">
    <property type="entry name" value="Metallo-depent_PP-like"/>
</dbReference>
<dbReference type="EMBL" id="JAPJDZ010000048">
    <property type="protein sequence ID" value="MDP5137403.1"/>
    <property type="molecule type" value="Genomic_DNA"/>
</dbReference>
<keyword evidence="1" id="KW-0479">Metal-binding</keyword>
<sequence>MLYQFSNKARYRLAQITDCHLLANVNGYYQQVQPAMHLAAIVEQLILEQPDAVLLTGDVTQDHSVASYQLLARLLAPLSCPIFCLPGNHDDTAELARLCQHPPFRAERSLQLGDWQLLLLNTKGDTPAGAFSEAEQRWLQTQCEQSTASALWLFCHHHPKALNCFIDKHGQLQAQALWQAIAAEPRVLGIAHGHAHYAYHQVHQRVDIVGCPASSVQFLPTADWQTVDLGPQWCDWVFSADQGVSWQFRHLEIMVKHNNE</sequence>